<evidence type="ECO:0000313" key="2">
    <source>
        <dbReference type="EMBL" id="SED89776.1"/>
    </source>
</evidence>
<accession>A0A1H5EFI8</accession>
<feature type="compositionally biased region" description="Polar residues" evidence="1">
    <location>
        <begin position="25"/>
        <end position="35"/>
    </location>
</feature>
<feature type="region of interest" description="Disordered" evidence="1">
    <location>
        <begin position="1"/>
        <end position="42"/>
    </location>
</feature>
<evidence type="ECO:0000313" key="3">
    <source>
        <dbReference type="Proteomes" id="UP000183407"/>
    </source>
</evidence>
<reference evidence="3" key="1">
    <citation type="submission" date="2016-10" db="EMBL/GenBank/DDBJ databases">
        <authorList>
            <person name="Varghese N."/>
        </authorList>
    </citation>
    <scope>NUCLEOTIDE SEQUENCE [LARGE SCALE GENOMIC DNA]</scope>
    <source>
        <strain evidence="3">DSM 44719</strain>
    </source>
</reference>
<protein>
    <submittedName>
        <fullName evidence="2">Uncharacterized protein</fullName>
    </submittedName>
</protein>
<sequence>MLGLKITPGDGALSERARPVRSRSGHSAVSRSQRNSRIFGSGGTGFGRGASYLHMDPLEYSFGTGADAPTAWTSPADLDLGASGDVDAVRLDFDGDGLLDDAMWDSDGDGVADRSVLDYDADGEARYFTDPSGCGIWDVEMTMAEPPVIAAVHTWRPDPMIGTAGTIDVRAEAGQGGLGFQTNRVFDEENAP</sequence>
<dbReference type="Proteomes" id="UP000183407">
    <property type="component" value="Unassembled WGS sequence"/>
</dbReference>
<organism evidence="2 3">
    <name type="scientific">Rhodococcus jostii</name>
    <dbReference type="NCBI Taxonomy" id="132919"/>
    <lineage>
        <taxon>Bacteria</taxon>
        <taxon>Bacillati</taxon>
        <taxon>Actinomycetota</taxon>
        <taxon>Actinomycetes</taxon>
        <taxon>Mycobacteriales</taxon>
        <taxon>Nocardiaceae</taxon>
        <taxon>Rhodococcus</taxon>
    </lineage>
</organism>
<evidence type="ECO:0000256" key="1">
    <source>
        <dbReference type="SAM" id="MobiDB-lite"/>
    </source>
</evidence>
<name>A0A1H5EFI8_RHOJO</name>
<dbReference type="AlphaFoldDB" id="A0A1H5EFI8"/>
<proteinExistence type="predicted"/>
<gene>
    <name evidence="2" type="ORF">SAMN04490220_5958</name>
</gene>
<dbReference type="EMBL" id="FNTL01000004">
    <property type="protein sequence ID" value="SED89776.1"/>
    <property type="molecule type" value="Genomic_DNA"/>
</dbReference>